<dbReference type="AlphaFoldDB" id="A0AAV4XZ58"/>
<gene>
    <name evidence="2" type="primary">AVEN_100794_1</name>
    <name evidence="2" type="ORF">CEXT_94531</name>
</gene>
<evidence type="ECO:0000313" key="3">
    <source>
        <dbReference type="Proteomes" id="UP001054945"/>
    </source>
</evidence>
<sequence>MNVAVKPQAITRSPDGERVICDVSVEIEQASRAARPRGTSRGKKSSCGAHPVSETVGRRVDRTYGLFTPRSTFRRQHVGVRRPLFRDEYPSSVITRSRTPAIQAVASPRVPRGSIEWSSPQRRRFFSPHQPFQFKSYPTSAFPQQ</sequence>
<dbReference type="EMBL" id="BPLR01018534">
    <property type="protein sequence ID" value="GIZ00377.1"/>
    <property type="molecule type" value="Genomic_DNA"/>
</dbReference>
<reference evidence="2 3" key="1">
    <citation type="submission" date="2021-06" db="EMBL/GenBank/DDBJ databases">
        <title>Caerostris extrusa draft genome.</title>
        <authorList>
            <person name="Kono N."/>
            <person name="Arakawa K."/>
        </authorList>
    </citation>
    <scope>NUCLEOTIDE SEQUENCE [LARGE SCALE GENOMIC DNA]</scope>
</reference>
<organism evidence="2 3">
    <name type="scientific">Caerostris extrusa</name>
    <name type="common">Bark spider</name>
    <name type="synonym">Caerostris bankana</name>
    <dbReference type="NCBI Taxonomy" id="172846"/>
    <lineage>
        <taxon>Eukaryota</taxon>
        <taxon>Metazoa</taxon>
        <taxon>Ecdysozoa</taxon>
        <taxon>Arthropoda</taxon>
        <taxon>Chelicerata</taxon>
        <taxon>Arachnida</taxon>
        <taxon>Araneae</taxon>
        <taxon>Araneomorphae</taxon>
        <taxon>Entelegynae</taxon>
        <taxon>Araneoidea</taxon>
        <taxon>Araneidae</taxon>
        <taxon>Caerostris</taxon>
    </lineage>
</organism>
<name>A0AAV4XZ58_CAEEX</name>
<proteinExistence type="predicted"/>
<feature type="region of interest" description="Disordered" evidence="1">
    <location>
        <begin position="30"/>
        <end position="55"/>
    </location>
</feature>
<comment type="caution">
    <text evidence="2">The sequence shown here is derived from an EMBL/GenBank/DDBJ whole genome shotgun (WGS) entry which is preliminary data.</text>
</comment>
<protein>
    <submittedName>
        <fullName evidence="2">Uncharacterized protein</fullName>
    </submittedName>
</protein>
<accession>A0AAV4XZ58</accession>
<dbReference type="Proteomes" id="UP001054945">
    <property type="component" value="Unassembled WGS sequence"/>
</dbReference>
<evidence type="ECO:0000256" key="1">
    <source>
        <dbReference type="SAM" id="MobiDB-lite"/>
    </source>
</evidence>
<keyword evidence="3" id="KW-1185">Reference proteome</keyword>
<evidence type="ECO:0000313" key="2">
    <source>
        <dbReference type="EMBL" id="GIZ00377.1"/>
    </source>
</evidence>
<feature type="compositionally biased region" description="Basic residues" evidence="1">
    <location>
        <begin position="34"/>
        <end position="44"/>
    </location>
</feature>